<dbReference type="Proteomes" id="UP001179952">
    <property type="component" value="Unassembled WGS sequence"/>
</dbReference>
<dbReference type="InterPro" id="IPR016024">
    <property type="entry name" value="ARM-type_fold"/>
</dbReference>
<keyword evidence="2 5" id="KW-0808">Transferase</keyword>
<evidence type="ECO:0000256" key="1">
    <source>
        <dbReference type="ARBA" id="ARBA00012513"/>
    </source>
</evidence>
<sequence length="1822" mass="206554">MFIRSIAVQLLMNRSDASRDDKAGTLVNSHRSLMELAAAVFYQACLNTREQSFEGKTLKREHAATRLKDGLVQGKILWNGSFYFLVHNFHLRIKKHLLIYWFEGISKNFERVLNDSNSTQSYDGMLWLLQSLQELSSLLSFCAPCKGTFQQFYLTSEEILLVRSGWHVIWSCLLHGLPIFSNLTPVADAALKLLSSIISNDLINLFNVPQDVWDLRIFRHMPSSFALQFVSIYFSSKCAQGNLPEVLQLRKNLLRAVLGLLKDPGALSEPVVWLLPASIFSLCTGCAPFKPSSPSCVEDMMEWMKKEENDQSIAHQLYDCSVEILAEIATESSVEVSHTAIHHGLRLPQQMRHSLTQEMEEYFLANVILYEEVEKFNLSDLFFLCGLLSNCIYYVFLTRLGESNSSLANKMVGHILKLLEQIVLVVENNCVELQQHRCLDTGSVFDVEGRTLTSLRCFLCCPLFRVWVNDADNNLHTSIMHVTERLLFALTKLFSESSQCTSKVECEAPVPCLISSPSNLVENPNPVYDAKVRHVDMELDVDDDSEDMDFFTVSGNNVPGTSFSSVEWKRELVSAISFFFSVSPDATWKVLFNLIGQEDDLKVCEVILFSLCEGYSCSAGTVSDLVCLMNHMLEVSVSPRLCSVGILTAVHSLLERLLLLFPRGKDETGKKFATGVLEQSLETLGDLLNKIAEIGLPDWSARIKLLECICCFVSLDPHIAQGMIERLLGMLQDTDFRVRFFLAKRIGILFQTWDGHDQLLQDISYNFGIQLVMASNEKLVKAGEVLDAGSNPRPFMETVLVSLAHIAFCSEKVESEVVFMMCVISAMDFRERELVKALLDDLSRKLLYANRTKYFEELMGSILARWVVCEVSLDALVEIQDHFNVTSETSCFMRSCCPWLLPTLILHKQTVNLNWVSMVIGQPISVLVKDYFVEIFSICMALLCSMKGDRENGAMVLRSYILQIAGISENQRDDLIKRHMVSIVSFLLSLSSSALDPAFPLFSKDVIVLSVRKVVDGFLEMDDHPMSFDIVDKINVFRPDRVFMFLVEIHNQITGAVHVRHKCHRLSAIEVLVNVIGQRSTVPSTSSYILNLIGQFIADGALQDQCCVILTTLLEVFYKNPVKDILGVLGEQLQFLISKLVACCISSNNLSETSSIRSMKVLILLHQLTVDADPFLYGYIKELEPFPELDCFERIRTFHLELCKLYSPKEHLLKLVKRAGELPRRLLLLSLQSLHKNPLLLEIIRPVRYSENINGKADCWQSDPDIVYAIWALVGMCDSDDTEVIGALVADFISMVGIGDPHRVVFHLPRHTNERFLCPQLDNNSERGICTFIDACVSDETLIKLIKLLKKYLLDASVKTVEITSQTLRGILSTDRGHGAMLSFDSYERSLIAVHTKGVNLEVVEKLLMEFQIRSSEAGSLDDSSLWSTHGKTYEMWICSLVYSLLNHGTDIILRLCQDIVLLKAEVAELLFPNVLVDIAMGKDSKVDICQKISEKVMEYVLFDSNDMIKSVKTMLNALNELRLFHVLERVGASSVQSSQEISKKARTSSYSRMRSTSERYKDQSSPTNVGHMSCILWTKVYWLCIDYLVVAKAAIRCGLYFTAVLFVEHWCEEHFNGLTLGESDFSLHEVLPAHIELLVAAITRINEPDSIYGIIQSHKLTSQIKMYEHEGDWGKVLEYYDLLIRMMPDKPSGNCSERTRPVSILMEEKDMEQWKSCKGLMRALQNTGCTHILDVYCRGLVNQKGHFQSDSEFTELQYEAAWRAGNWDFSLLPLESNYIQTRQITKRIHFNESVHSCLRALQEGDPNEFHMKINDSKKRSW</sequence>
<comment type="caution">
    <text evidence="5">The sequence shown here is derived from an EMBL/GenBank/DDBJ whole genome shotgun (WGS) entry which is preliminary data.</text>
</comment>
<proteinExistence type="predicted"/>
<evidence type="ECO:0000313" key="5">
    <source>
        <dbReference type="EMBL" id="KAK1280443.1"/>
    </source>
</evidence>
<dbReference type="GO" id="GO:0006974">
    <property type="term" value="P:DNA damage response"/>
    <property type="evidence" value="ECO:0007669"/>
    <property type="project" value="InterPro"/>
</dbReference>
<evidence type="ECO:0000259" key="4">
    <source>
        <dbReference type="Pfam" id="PF25030"/>
    </source>
</evidence>
<feature type="region of interest" description="Disordered" evidence="3">
    <location>
        <begin position="1544"/>
        <end position="1564"/>
    </location>
</feature>
<name>A0AAV9BVV3_ACOGR</name>
<reference evidence="5" key="2">
    <citation type="submission" date="2023-06" db="EMBL/GenBank/DDBJ databases">
        <authorList>
            <person name="Ma L."/>
            <person name="Liu K.-W."/>
            <person name="Li Z."/>
            <person name="Hsiao Y.-Y."/>
            <person name="Qi Y."/>
            <person name="Fu T."/>
            <person name="Tang G."/>
            <person name="Zhang D."/>
            <person name="Sun W.-H."/>
            <person name="Liu D.-K."/>
            <person name="Li Y."/>
            <person name="Chen G.-Z."/>
            <person name="Liu X.-D."/>
            <person name="Liao X.-Y."/>
            <person name="Jiang Y.-T."/>
            <person name="Yu X."/>
            <person name="Hao Y."/>
            <person name="Huang J."/>
            <person name="Zhao X.-W."/>
            <person name="Ke S."/>
            <person name="Chen Y.-Y."/>
            <person name="Wu W.-L."/>
            <person name="Hsu J.-L."/>
            <person name="Lin Y.-F."/>
            <person name="Huang M.-D."/>
            <person name="Li C.-Y."/>
            <person name="Huang L."/>
            <person name="Wang Z.-W."/>
            <person name="Zhao X."/>
            <person name="Zhong W.-Y."/>
            <person name="Peng D.-H."/>
            <person name="Ahmad S."/>
            <person name="Lan S."/>
            <person name="Zhang J.-S."/>
            <person name="Tsai W.-C."/>
            <person name="Van De Peer Y."/>
            <person name="Liu Z.-J."/>
        </authorList>
    </citation>
    <scope>NUCLEOTIDE SEQUENCE</scope>
    <source>
        <strain evidence="5">SCP</strain>
        <tissue evidence="5">Leaves</tissue>
    </source>
</reference>
<keyword evidence="2 5" id="KW-0418">Kinase</keyword>
<evidence type="ECO:0000313" key="6">
    <source>
        <dbReference type="Proteomes" id="UP001179952"/>
    </source>
</evidence>
<evidence type="ECO:0000256" key="2">
    <source>
        <dbReference type="ARBA" id="ARBA00022777"/>
    </source>
</evidence>
<dbReference type="EC" id="2.7.11.1" evidence="1"/>
<accession>A0AAV9BVV3</accession>
<evidence type="ECO:0000256" key="3">
    <source>
        <dbReference type="SAM" id="MobiDB-lite"/>
    </source>
</evidence>
<dbReference type="GO" id="GO:0004674">
    <property type="term" value="F:protein serine/threonine kinase activity"/>
    <property type="evidence" value="ECO:0007669"/>
    <property type="project" value="UniProtKB-EC"/>
</dbReference>
<keyword evidence="6" id="KW-1185">Reference proteome</keyword>
<feature type="domain" description="Serine/threonine-protein kinase ATR-like M-HEAT region" evidence="4">
    <location>
        <begin position="1430"/>
        <end position="1658"/>
    </location>
</feature>
<dbReference type="Pfam" id="PF25360">
    <property type="entry name" value="TPR_ATM"/>
    <property type="match status" value="1"/>
</dbReference>
<dbReference type="PANTHER" id="PTHR37079:SF4">
    <property type="entry name" value="SERINE_THREONINE-PROTEIN KINASE ATM"/>
    <property type="match status" value="1"/>
</dbReference>
<gene>
    <name evidence="5" type="ORF">QJS04_geneDACA002826</name>
</gene>
<dbReference type="InterPro" id="IPR057445">
    <property type="entry name" value="ATM_TPR"/>
</dbReference>
<dbReference type="SUPFAM" id="SSF48371">
    <property type="entry name" value="ARM repeat"/>
    <property type="match status" value="1"/>
</dbReference>
<dbReference type="Pfam" id="PF25030">
    <property type="entry name" value="M-HEAT_ATR"/>
    <property type="match status" value="1"/>
</dbReference>
<dbReference type="EMBL" id="JAUJYN010000001">
    <property type="protein sequence ID" value="KAK1280443.1"/>
    <property type="molecule type" value="Genomic_DNA"/>
</dbReference>
<reference evidence="5" key="1">
    <citation type="journal article" date="2023" name="Nat. Commun.">
        <title>Diploid and tetraploid genomes of Acorus and the evolution of monocots.</title>
        <authorList>
            <person name="Ma L."/>
            <person name="Liu K.W."/>
            <person name="Li Z."/>
            <person name="Hsiao Y.Y."/>
            <person name="Qi Y."/>
            <person name="Fu T."/>
            <person name="Tang G.D."/>
            <person name="Zhang D."/>
            <person name="Sun W.H."/>
            <person name="Liu D.K."/>
            <person name="Li Y."/>
            <person name="Chen G.Z."/>
            <person name="Liu X.D."/>
            <person name="Liao X.Y."/>
            <person name="Jiang Y.T."/>
            <person name="Yu X."/>
            <person name="Hao Y."/>
            <person name="Huang J."/>
            <person name="Zhao X.W."/>
            <person name="Ke S."/>
            <person name="Chen Y.Y."/>
            <person name="Wu W.L."/>
            <person name="Hsu J.L."/>
            <person name="Lin Y.F."/>
            <person name="Huang M.D."/>
            <person name="Li C.Y."/>
            <person name="Huang L."/>
            <person name="Wang Z.W."/>
            <person name="Zhao X."/>
            <person name="Zhong W.Y."/>
            <person name="Peng D.H."/>
            <person name="Ahmad S."/>
            <person name="Lan S."/>
            <person name="Zhang J.S."/>
            <person name="Tsai W.C."/>
            <person name="Van de Peer Y."/>
            <person name="Liu Z.J."/>
        </authorList>
    </citation>
    <scope>NUCLEOTIDE SEQUENCE</scope>
    <source>
        <strain evidence="5">SCP</strain>
    </source>
</reference>
<dbReference type="InterPro" id="IPR056802">
    <property type="entry name" value="ATR-like_M-HEAT"/>
</dbReference>
<protein>
    <recommendedName>
        <fullName evidence="1">non-specific serine/threonine protein kinase</fullName>
        <ecNumber evidence="1">2.7.11.1</ecNumber>
    </recommendedName>
</protein>
<dbReference type="PANTHER" id="PTHR37079">
    <property type="entry name" value="SERINE/THREONINE-PROTEIN KINASE ATM"/>
    <property type="match status" value="1"/>
</dbReference>
<dbReference type="InterPro" id="IPR038980">
    <property type="entry name" value="ATM_plant"/>
</dbReference>
<organism evidence="5 6">
    <name type="scientific">Acorus gramineus</name>
    <name type="common">Dwarf sweet flag</name>
    <dbReference type="NCBI Taxonomy" id="55184"/>
    <lineage>
        <taxon>Eukaryota</taxon>
        <taxon>Viridiplantae</taxon>
        <taxon>Streptophyta</taxon>
        <taxon>Embryophyta</taxon>
        <taxon>Tracheophyta</taxon>
        <taxon>Spermatophyta</taxon>
        <taxon>Magnoliopsida</taxon>
        <taxon>Liliopsida</taxon>
        <taxon>Acoraceae</taxon>
        <taxon>Acorus</taxon>
    </lineage>
</organism>